<feature type="compositionally biased region" description="Basic and acidic residues" evidence="1">
    <location>
        <begin position="42"/>
        <end position="58"/>
    </location>
</feature>
<evidence type="ECO:0000313" key="3">
    <source>
        <dbReference type="Proteomes" id="UP000736328"/>
    </source>
</evidence>
<proteinExistence type="predicted"/>
<dbReference type="AlphaFoldDB" id="A0A933IAK0"/>
<organism evidence="2 3">
    <name type="scientific">candidate division TA06 bacterium</name>
    <dbReference type="NCBI Taxonomy" id="2250710"/>
    <lineage>
        <taxon>Bacteria</taxon>
        <taxon>Bacteria division TA06</taxon>
    </lineage>
</organism>
<accession>A0A933IAK0</accession>
<comment type="caution">
    <text evidence="2">The sequence shown here is derived from an EMBL/GenBank/DDBJ whole genome shotgun (WGS) entry which is preliminary data.</text>
</comment>
<evidence type="ECO:0000313" key="2">
    <source>
        <dbReference type="EMBL" id="MBI4726403.1"/>
    </source>
</evidence>
<evidence type="ECO:0000256" key="1">
    <source>
        <dbReference type="SAM" id="MobiDB-lite"/>
    </source>
</evidence>
<sequence length="64" mass="7478">MLKKKTAVPKKKVVAKRTPADRRRLLNEQEFKKLIETGQAVESDRRSWMERRKAEAAKGKKKKA</sequence>
<reference evidence="2" key="1">
    <citation type="submission" date="2020-07" db="EMBL/GenBank/DDBJ databases">
        <title>Huge and variable diversity of episymbiotic CPR bacteria and DPANN archaea in groundwater ecosystems.</title>
        <authorList>
            <person name="He C.Y."/>
            <person name="Keren R."/>
            <person name="Whittaker M."/>
            <person name="Farag I.F."/>
            <person name="Doudna J."/>
            <person name="Cate J.H.D."/>
            <person name="Banfield J.F."/>
        </authorList>
    </citation>
    <scope>NUCLEOTIDE SEQUENCE</scope>
    <source>
        <strain evidence="2">NC_groundwater_1520_Pr4_B-0.1um_53_5</strain>
    </source>
</reference>
<protein>
    <submittedName>
        <fullName evidence="2">Uncharacterized protein</fullName>
    </submittedName>
</protein>
<dbReference type="EMBL" id="JACQXR010000048">
    <property type="protein sequence ID" value="MBI4726403.1"/>
    <property type="molecule type" value="Genomic_DNA"/>
</dbReference>
<name>A0A933IAK0_UNCT6</name>
<gene>
    <name evidence="2" type="ORF">HY768_04120</name>
</gene>
<feature type="region of interest" description="Disordered" evidence="1">
    <location>
        <begin position="41"/>
        <end position="64"/>
    </location>
</feature>
<dbReference type="Proteomes" id="UP000736328">
    <property type="component" value="Unassembled WGS sequence"/>
</dbReference>